<proteinExistence type="predicted"/>
<evidence type="ECO:0000256" key="1">
    <source>
        <dbReference type="SAM" id="MobiDB-lite"/>
    </source>
</evidence>
<comment type="caution">
    <text evidence="4">The sequence shown here is derived from an EMBL/GenBank/DDBJ whole genome shotgun (WGS) entry which is preliminary data.</text>
</comment>
<keyword evidence="2" id="KW-0732">Signal</keyword>
<evidence type="ECO:0000313" key="5">
    <source>
        <dbReference type="Proteomes" id="UP000179769"/>
    </source>
</evidence>
<organism evidence="4 5">
    <name type="scientific">Parafrankia soli</name>
    <dbReference type="NCBI Taxonomy" id="2599596"/>
    <lineage>
        <taxon>Bacteria</taxon>
        <taxon>Bacillati</taxon>
        <taxon>Actinomycetota</taxon>
        <taxon>Actinomycetes</taxon>
        <taxon>Frankiales</taxon>
        <taxon>Frankiaceae</taxon>
        <taxon>Parafrankia</taxon>
    </lineage>
</organism>
<evidence type="ECO:0000256" key="2">
    <source>
        <dbReference type="SAM" id="SignalP"/>
    </source>
</evidence>
<evidence type="ECO:0000313" key="4">
    <source>
        <dbReference type="EMBL" id="OHV23983.1"/>
    </source>
</evidence>
<dbReference type="AlphaFoldDB" id="A0A1S1PMF6"/>
<gene>
    <name evidence="4" type="ORF">BBK14_23675</name>
</gene>
<feature type="region of interest" description="Disordered" evidence="1">
    <location>
        <begin position="33"/>
        <end position="53"/>
    </location>
</feature>
<feature type="domain" description="DUF8175" evidence="3">
    <location>
        <begin position="65"/>
        <end position="189"/>
    </location>
</feature>
<accession>A0A1S1PMF6</accession>
<dbReference type="RefSeq" id="WP_071065735.1">
    <property type="nucleotide sequence ID" value="NZ_MAXA01000237.1"/>
</dbReference>
<sequence length="221" mass="23277">MTAARALRKRWRSASALLGAVAVLAAVCSQHTVASGPPPAATSPTLDSPDPEGRMLLPPARSFADNGVPLRFPHSTAGAVSAAVRWSQLVMPRDPADQTGIFAVIATRGYLTRAEGIVDDGYSPPRLPSGGALFFRPLGARVLSAEADHATVALLHASEVSPSVTPTPPLIGTVTWTLTWTDGDWRLDDIHPTPPSARLRLPASDSPAAIIAAGWDRFRRA</sequence>
<dbReference type="InterPro" id="IPR058488">
    <property type="entry name" value="DUF8175"/>
</dbReference>
<dbReference type="Pfam" id="PF26526">
    <property type="entry name" value="DUF8175"/>
    <property type="match status" value="1"/>
</dbReference>
<reference evidence="5" key="1">
    <citation type="submission" date="2016-07" db="EMBL/GenBank/DDBJ databases">
        <title>Frankia sp. NRRL B-16219 Genome sequencing.</title>
        <authorList>
            <person name="Ghodhbane-Gtari F."/>
            <person name="Swanson E."/>
            <person name="Gueddou A."/>
            <person name="Louati M."/>
            <person name="Nouioui I."/>
            <person name="Hezbri K."/>
            <person name="Abebe-Akele F."/>
            <person name="Simpson S."/>
            <person name="Morris K."/>
            <person name="Thomas K."/>
            <person name="Gtari M."/>
            <person name="Tisa L.S."/>
        </authorList>
    </citation>
    <scope>NUCLEOTIDE SEQUENCE [LARGE SCALE GENOMIC DNA]</scope>
    <source>
        <strain evidence="5">NRRL B-16219</strain>
    </source>
</reference>
<keyword evidence="5" id="KW-1185">Reference proteome</keyword>
<dbReference type="OrthoDB" id="3209305at2"/>
<dbReference type="Proteomes" id="UP000179769">
    <property type="component" value="Unassembled WGS sequence"/>
</dbReference>
<evidence type="ECO:0000259" key="3">
    <source>
        <dbReference type="Pfam" id="PF26526"/>
    </source>
</evidence>
<feature type="signal peptide" evidence="2">
    <location>
        <begin position="1"/>
        <end position="25"/>
    </location>
</feature>
<dbReference type="EMBL" id="MAXA01000237">
    <property type="protein sequence ID" value="OHV23983.1"/>
    <property type="molecule type" value="Genomic_DNA"/>
</dbReference>
<name>A0A1S1PMF6_9ACTN</name>
<feature type="chain" id="PRO_5039477076" description="DUF8175 domain-containing protein" evidence="2">
    <location>
        <begin position="26"/>
        <end position="221"/>
    </location>
</feature>
<protein>
    <recommendedName>
        <fullName evidence="3">DUF8175 domain-containing protein</fullName>
    </recommendedName>
</protein>